<evidence type="ECO:0000256" key="5">
    <source>
        <dbReference type="ARBA" id="ARBA00022642"/>
    </source>
</evidence>
<evidence type="ECO:0000256" key="4">
    <source>
        <dbReference type="ARBA" id="ARBA00022485"/>
    </source>
</evidence>
<dbReference type="Gene3D" id="3.40.50.10800">
    <property type="entry name" value="NadA-like"/>
    <property type="match status" value="3"/>
</dbReference>
<dbReference type="AlphaFoldDB" id="A0A9W6ZTK6"/>
<dbReference type="InterPro" id="IPR003473">
    <property type="entry name" value="NadA"/>
</dbReference>
<evidence type="ECO:0000256" key="7">
    <source>
        <dbReference type="ARBA" id="ARBA00022723"/>
    </source>
</evidence>
<comment type="pathway">
    <text evidence="2">Cofactor biosynthesis; NAD(+) biosynthesis; quinolinate from iminoaspartate: step 1/1.</text>
</comment>
<dbReference type="PANTHER" id="PTHR30573">
    <property type="entry name" value="QUINOLINATE SYNTHETASE A"/>
    <property type="match status" value="1"/>
</dbReference>
<evidence type="ECO:0000313" key="10">
    <source>
        <dbReference type="EMBL" id="GMH55690.1"/>
    </source>
</evidence>
<dbReference type="GO" id="GO:0008987">
    <property type="term" value="F:quinolinate synthetase A activity"/>
    <property type="evidence" value="ECO:0007669"/>
    <property type="project" value="InterPro"/>
</dbReference>
<gene>
    <name evidence="10" type="ORF">TL16_g01970</name>
</gene>
<organism evidence="10 11">
    <name type="scientific">Triparma laevis f. inornata</name>
    <dbReference type="NCBI Taxonomy" id="1714386"/>
    <lineage>
        <taxon>Eukaryota</taxon>
        <taxon>Sar</taxon>
        <taxon>Stramenopiles</taxon>
        <taxon>Ochrophyta</taxon>
        <taxon>Bolidophyceae</taxon>
        <taxon>Parmales</taxon>
        <taxon>Triparmaceae</taxon>
        <taxon>Triparma</taxon>
    </lineage>
</organism>
<evidence type="ECO:0000256" key="6">
    <source>
        <dbReference type="ARBA" id="ARBA00022679"/>
    </source>
</evidence>
<keyword evidence="9" id="KW-0411">Iron-sulfur</keyword>
<comment type="caution">
    <text evidence="10">The sequence shown here is derived from an EMBL/GenBank/DDBJ whole genome shotgun (WGS) entry which is preliminary data.</text>
</comment>
<keyword evidence="5" id="KW-0662">Pyridine nucleotide biosynthesis</keyword>
<dbReference type="EC" id="2.5.1.72" evidence="3"/>
<dbReference type="FunFam" id="3.40.50.10800:FF:000006">
    <property type="entry name" value="Quinolinate synthase, chloroplastic"/>
    <property type="match status" value="1"/>
</dbReference>
<dbReference type="Proteomes" id="UP001162640">
    <property type="component" value="Unassembled WGS sequence"/>
</dbReference>
<dbReference type="Pfam" id="PF02445">
    <property type="entry name" value="NadA"/>
    <property type="match status" value="1"/>
</dbReference>
<keyword evidence="8" id="KW-0408">Iron</keyword>
<name>A0A9W6ZTK6_9STRA</name>
<evidence type="ECO:0000256" key="9">
    <source>
        <dbReference type="ARBA" id="ARBA00023014"/>
    </source>
</evidence>
<evidence type="ECO:0000256" key="1">
    <source>
        <dbReference type="ARBA" id="ARBA00001966"/>
    </source>
</evidence>
<keyword evidence="4" id="KW-0004">4Fe-4S</keyword>
<keyword evidence="6" id="KW-0808">Transferase</keyword>
<evidence type="ECO:0000256" key="3">
    <source>
        <dbReference type="ARBA" id="ARBA00012669"/>
    </source>
</evidence>
<accession>A0A9W6ZTK6</accession>
<dbReference type="SUPFAM" id="SSF142754">
    <property type="entry name" value="NadA-like"/>
    <property type="match status" value="1"/>
</dbReference>
<protein>
    <recommendedName>
        <fullName evidence="3">quinolinate synthase</fullName>
        <ecNumber evidence="3">2.5.1.72</ecNumber>
    </recommendedName>
</protein>
<evidence type="ECO:0000256" key="2">
    <source>
        <dbReference type="ARBA" id="ARBA00005065"/>
    </source>
</evidence>
<sequence>MLSRLATSTLSRLALTVPLTPLSRSLISLSVRTSSTLPPSSHRNLSSASAAPHYHDFPEPIGFEVVSPRPVESSNAFPSILITGDEELIAKGSFAEAQKAFIDPDPQAVSSLSEGMEAANVGIVAHFYMDVELQSVLQAVPNQKRVKISDSLVMGDAAVSMCRDGASAICVLGVDFMSESVKAIMTKNGYGHIPVYRADERKIGCSLAESAENLSYGAWLTKASQEKDTNPLHVIYINTSLETKALSTNIVPTVTCTSSNVLQTMLQSSLQIPELSIWYGPDTCMGYNLQTMFEKVLKHWSDEEIKQKLHQEHDRKSIQKLLNNLHVYPSGNCVVHHMFGKECVETVQSQYPDAFVSAHLEVPGEMFEIAMEASLDDKGVVGSTSDILNFITKKVEEAAVEIQKTGQQVGGEKKNLQFILGTEAGMVTSIVSNVKRVLASNPAAKDFVTCEIIFPVASDAVMVDSESEFGISPGVSGGEGCSTAGGCATCPFMKMNELDKVVDICQAIADGKSESLTGLHPPKRLEGKFINGRPAVEVGVDSILHMRHLMSEGKFSEDLVKEVVERSAANAN</sequence>
<reference evidence="11" key="1">
    <citation type="journal article" date="2023" name="Commun. Biol.">
        <title>Genome analysis of Parmales, the sister group of diatoms, reveals the evolutionary specialization of diatoms from phago-mixotrophs to photoautotrophs.</title>
        <authorList>
            <person name="Ban H."/>
            <person name="Sato S."/>
            <person name="Yoshikawa S."/>
            <person name="Yamada K."/>
            <person name="Nakamura Y."/>
            <person name="Ichinomiya M."/>
            <person name="Sato N."/>
            <person name="Blanc-Mathieu R."/>
            <person name="Endo H."/>
            <person name="Kuwata A."/>
            <person name="Ogata H."/>
        </authorList>
    </citation>
    <scope>NUCLEOTIDE SEQUENCE [LARGE SCALE GENOMIC DNA]</scope>
</reference>
<proteinExistence type="predicted"/>
<evidence type="ECO:0000256" key="8">
    <source>
        <dbReference type="ARBA" id="ARBA00023004"/>
    </source>
</evidence>
<dbReference type="EMBL" id="BLQM01000046">
    <property type="protein sequence ID" value="GMH55690.1"/>
    <property type="molecule type" value="Genomic_DNA"/>
</dbReference>
<dbReference type="PANTHER" id="PTHR30573:SF0">
    <property type="entry name" value="QUINOLINATE SYNTHASE, CHLOROPLASTIC"/>
    <property type="match status" value="1"/>
</dbReference>
<dbReference type="GO" id="GO:0051539">
    <property type="term" value="F:4 iron, 4 sulfur cluster binding"/>
    <property type="evidence" value="ECO:0007669"/>
    <property type="project" value="UniProtKB-KW"/>
</dbReference>
<keyword evidence="7" id="KW-0479">Metal-binding</keyword>
<evidence type="ECO:0000313" key="11">
    <source>
        <dbReference type="Proteomes" id="UP001162640"/>
    </source>
</evidence>
<dbReference type="GO" id="GO:0034628">
    <property type="term" value="P:'de novo' NAD+ biosynthetic process from L-aspartate"/>
    <property type="evidence" value="ECO:0007669"/>
    <property type="project" value="TreeGrafter"/>
</dbReference>
<dbReference type="InterPro" id="IPR036094">
    <property type="entry name" value="NadA_sf"/>
</dbReference>
<dbReference type="GO" id="GO:0046872">
    <property type="term" value="F:metal ion binding"/>
    <property type="evidence" value="ECO:0007669"/>
    <property type="project" value="UniProtKB-KW"/>
</dbReference>
<comment type="cofactor">
    <cofactor evidence="1">
        <name>[4Fe-4S] cluster</name>
        <dbReference type="ChEBI" id="CHEBI:49883"/>
    </cofactor>
</comment>